<dbReference type="Gene3D" id="2.60.40.420">
    <property type="entry name" value="Cupredoxins - blue copper proteins"/>
    <property type="match status" value="1"/>
</dbReference>
<dbReference type="STRING" id="1137991.SAMN05660642_02684"/>
<name>A0A1G9TXR6_9ACTN</name>
<dbReference type="InterPro" id="IPR000923">
    <property type="entry name" value="BlueCu_1"/>
</dbReference>
<evidence type="ECO:0000259" key="4">
    <source>
        <dbReference type="Pfam" id="PF00127"/>
    </source>
</evidence>
<keyword evidence="6" id="KW-1185">Reference proteome</keyword>
<protein>
    <submittedName>
        <fullName evidence="5">Uncharacterized copper-binding protein, cupredoxin-like subfamily</fullName>
    </submittedName>
</protein>
<evidence type="ECO:0000256" key="2">
    <source>
        <dbReference type="ARBA" id="ARBA00023008"/>
    </source>
</evidence>
<dbReference type="OrthoDB" id="5189991at2"/>
<proteinExistence type="predicted"/>
<dbReference type="GO" id="GO:0009055">
    <property type="term" value="F:electron transfer activity"/>
    <property type="evidence" value="ECO:0007669"/>
    <property type="project" value="InterPro"/>
</dbReference>
<dbReference type="Proteomes" id="UP000198680">
    <property type="component" value="Unassembled WGS sequence"/>
</dbReference>
<evidence type="ECO:0000256" key="3">
    <source>
        <dbReference type="SAM" id="MobiDB-lite"/>
    </source>
</evidence>
<dbReference type="InterPro" id="IPR008972">
    <property type="entry name" value="Cupredoxin"/>
</dbReference>
<organism evidence="5 6">
    <name type="scientific">Geodermatophilus siccatus</name>
    <dbReference type="NCBI Taxonomy" id="1137991"/>
    <lineage>
        <taxon>Bacteria</taxon>
        <taxon>Bacillati</taxon>
        <taxon>Actinomycetota</taxon>
        <taxon>Actinomycetes</taxon>
        <taxon>Geodermatophilales</taxon>
        <taxon>Geodermatophilaceae</taxon>
        <taxon>Geodermatophilus</taxon>
    </lineage>
</organism>
<dbReference type="AlphaFoldDB" id="A0A1G9TXR6"/>
<dbReference type="GO" id="GO:0005507">
    <property type="term" value="F:copper ion binding"/>
    <property type="evidence" value="ECO:0007669"/>
    <property type="project" value="InterPro"/>
</dbReference>
<feature type="domain" description="Blue (type 1) copper" evidence="4">
    <location>
        <begin position="71"/>
        <end position="158"/>
    </location>
</feature>
<evidence type="ECO:0000313" key="5">
    <source>
        <dbReference type="EMBL" id="SDM52224.1"/>
    </source>
</evidence>
<sequence length="160" mass="16232">MKGKRTSLPPTARGLAAGPCTKAAVVAAAVILLTGCGGGGTAEQEAAPSSGPAPGTVTTAPDGVQEVTLQTQDDYVFTPDSFTVAPGEVRLTVVNVAEQTTHNLRFTPGDGPAPIQPEISLLAPGESRTIEFAVTAPGDYGFECSFHTQLGQFGTMTVSG</sequence>
<dbReference type="EMBL" id="FNHE01000006">
    <property type="protein sequence ID" value="SDM52224.1"/>
    <property type="molecule type" value="Genomic_DNA"/>
</dbReference>
<feature type="region of interest" description="Disordered" evidence="3">
    <location>
        <begin position="39"/>
        <end position="61"/>
    </location>
</feature>
<gene>
    <name evidence="5" type="ORF">SAMN05660642_02684</name>
</gene>
<evidence type="ECO:0000313" key="6">
    <source>
        <dbReference type="Proteomes" id="UP000198680"/>
    </source>
</evidence>
<dbReference type="SUPFAM" id="SSF49503">
    <property type="entry name" value="Cupredoxins"/>
    <property type="match status" value="1"/>
</dbReference>
<accession>A0A1G9TXR6</accession>
<keyword evidence="1" id="KW-0479">Metal-binding</keyword>
<evidence type="ECO:0000256" key="1">
    <source>
        <dbReference type="ARBA" id="ARBA00022723"/>
    </source>
</evidence>
<reference evidence="6" key="1">
    <citation type="submission" date="2016-10" db="EMBL/GenBank/DDBJ databases">
        <authorList>
            <person name="Varghese N."/>
            <person name="Submissions S."/>
        </authorList>
    </citation>
    <scope>NUCLEOTIDE SEQUENCE [LARGE SCALE GENOMIC DNA]</scope>
    <source>
        <strain evidence="6">DSM 45419</strain>
    </source>
</reference>
<dbReference type="Pfam" id="PF00127">
    <property type="entry name" value="Copper-bind"/>
    <property type="match status" value="1"/>
</dbReference>
<keyword evidence="2" id="KW-0186">Copper</keyword>